<proteinExistence type="predicted"/>
<feature type="transmembrane region" description="Helical" evidence="1">
    <location>
        <begin position="153"/>
        <end position="174"/>
    </location>
</feature>
<evidence type="ECO:0000313" key="4">
    <source>
        <dbReference type="Proteomes" id="UP000189761"/>
    </source>
</evidence>
<sequence>MEYIDKIGERIETRSLFIYLVNIYIIFSIGDILNHSHYLYPYIFKIISGVLIVIISFVYLTIRNLYMNVLNFSILKKLSTYFWIVFIYMMFFYLNHLFFKSGFLMNTGLLDNYYSPIRFPLRFNHEFILYIFTSGILFPIWEELVQRVCTVVFLSRLFPLWICVILQAIIFGLLHMDKPLLIILFALLSFFLWFVTKSIIPSIIFHMLYNIHGGLLIYYNIDVIPRW</sequence>
<organism evidence="3 4">
    <name type="scientific">Heyndrickxia oleronia</name>
    <dbReference type="NCBI Taxonomy" id="38875"/>
    <lineage>
        <taxon>Bacteria</taxon>
        <taxon>Bacillati</taxon>
        <taxon>Bacillota</taxon>
        <taxon>Bacilli</taxon>
        <taxon>Bacillales</taxon>
        <taxon>Bacillaceae</taxon>
        <taxon>Heyndrickxia</taxon>
    </lineage>
</organism>
<keyword evidence="1" id="KW-0472">Membrane</keyword>
<dbReference type="Pfam" id="PF02517">
    <property type="entry name" value="Rce1-like"/>
    <property type="match status" value="1"/>
</dbReference>
<dbReference type="AlphaFoldDB" id="A0A8E2LD44"/>
<dbReference type="Proteomes" id="UP000189761">
    <property type="component" value="Unassembled WGS sequence"/>
</dbReference>
<feature type="transmembrane region" description="Helical" evidence="1">
    <location>
        <begin position="81"/>
        <end position="99"/>
    </location>
</feature>
<evidence type="ECO:0000313" key="3">
    <source>
        <dbReference type="EMBL" id="OOP65694.1"/>
    </source>
</evidence>
<keyword evidence="4" id="KW-1185">Reference proteome</keyword>
<keyword evidence="1" id="KW-0812">Transmembrane</keyword>
<feature type="transmembrane region" description="Helical" evidence="1">
    <location>
        <begin position="39"/>
        <end position="60"/>
    </location>
</feature>
<feature type="domain" description="CAAX prenyl protease 2/Lysostaphin resistance protein A-like" evidence="2">
    <location>
        <begin position="126"/>
        <end position="211"/>
    </location>
</feature>
<dbReference type="EMBL" id="MTLA01000475">
    <property type="protein sequence ID" value="OOP65694.1"/>
    <property type="molecule type" value="Genomic_DNA"/>
</dbReference>
<reference evidence="3 4" key="1">
    <citation type="submission" date="2017-01" db="EMBL/GenBank/DDBJ databases">
        <title>Draft genome sequence of Bacillus oleronius.</title>
        <authorList>
            <person name="Allam M."/>
        </authorList>
    </citation>
    <scope>NUCLEOTIDE SEQUENCE [LARGE SCALE GENOMIC DNA]</scope>
    <source>
        <strain evidence="3 4">DSM 9356</strain>
    </source>
</reference>
<evidence type="ECO:0000256" key="1">
    <source>
        <dbReference type="SAM" id="Phobius"/>
    </source>
</evidence>
<name>A0A8E2LD44_9BACI</name>
<gene>
    <name evidence="3" type="ORF">BWZ43_24735</name>
</gene>
<dbReference type="InterPro" id="IPR003675">
    <property type="entry name" value="Rce1/LyrA-like_dom"/>
</dbReference>
<dbReference type="GO" id="GO:0080120">
    <property type="term" value="P:CAAX-box protein maturation"/>
    <property type="evidence" value="ECO:0007669"/>
    <property type="project" value="UniProtKB-ARBA"/>
</dbReference>
<feature type="transmembrane region" description="Helical" evidence="1">
    <location>
        <begin position="203"/>
        <end position="221"/>
    </location>
</feature>
<feature type="transmembrane region" description="Helical" evidence="1">
    <location>
        <begin position="180"/>
        <end position="196"/>
    </location>
</feature>
<protein>
    <recommendedName>
        <fullName evidence="2">CAAX prenyl protease 2/Lysostaphin resistance protein A-like domain-containing protein</fullName>
    </recommendedName>
</protein>
<feature type="transmembrane region" description="Helical" evidence="1">
    <location>
        <begin position="16"/>
        <end position="33"/>
    </location>
</feature>
<evidence type="ECO:0000259" key="2">
    <source>
        <dbReference type="Pfam" id="PF02517"/>
    </source>
</evidence>
<dbReference type="GO" id="GO:0004175">
    <property type="term" value="F:endopeptidase activity"/>
    <property type="evidence" value="ECO:0007669"/>
    <property type="project" value="UniProtKB-ARBA"/>
</dbReference>
<comment type="caution">
    <text evidence="3">The sequence shown here is derived from an EMBL/GenBank/DDBJ whole genome shotgun (WGS) entry which is preliminary data.</text>
</comment>
<dbReference type="RefSeq" id="WP_078111461.1">
    <property type="nucleotide sequence ID" value="NZ_MTLA01000475.1"/>
</dbReference>
<accession>A0A8E2LD44</accession>
<keyword evidence="1" id="KW-1133">Transmembrane helix</keyword>
<feature type="transmembrane region" description="Helical" evidence="1">
    <location>
        <begin position="119"/>
        <end position="141"/>
    </location>
</feature>